<keyword evidence="2" id="KW-1185">Reference proteome</keyword>
<dbReference type="Proteomes" id="UP000554520">
    <property type="component" value="Unassembled WGS sequence"/>
</dbReference>
<comment type="caution">
    <text evidence="1">The sequence shown here is derived from an EMBL/GenBank/DDBJ whole genome shotgun (WGS) entry which is preliminary data.</text>
</comment>
<dbReference type="InterPro" id="IPR027417">
    <property type="entry name" value="P-loop_NTPase"/>
</dbReference>
<dbReference type="AlphaFoldDB" id="A0A839UHC4"/>
<dbReference type="EMBL" id="JACHXN010000028">
    <property type="protein sequence ID" value="MBB3149173.1"/>
    <property type="molecule type" value="Genomic_DNA"/>
</dbReference>
<gene>
    <name evidence="1" type="ORF">FHS21_005625</name>
</gene>
<sequence length="632" mass="69457">MRWAIEALMGREVDIWPRAVRKCTAGLIETWTDPPGAAGRPVARDLIFPREATEQAINALTRVDLFTVLVGPPASGKTNLLCELALRTTSSDELAVLMLQDIGPGLFQAVSNLFSRELEWTLTPHDARHWLRRMSKGTAGPTLVIAIDGVRPSSAIASDLQELADLGLGERLKVILTTDQPEGLTRTGNGRGFTRLGSLSQEIELGPLNLNEFKAACSIMENNRIFFVPGASFFEENRVPWVLRTIYDHVAGNPRFKDETWGVTLQPTLGVGLIDYVQDAFAGQSELLRAYRSLARDALADDQGVSGDLALEQSNGFVIRRDALSAESHASLRELRTTGQIRTYRRGRIDVVVPTIPALFVAELAEAASEILGTMVTENPYEGGHWLGTRLEGFFLGEVIGAQAIRILAETTGGFSREIVRALVDMEPREDIFEDRHIALQAANGEVVDLVVRKGKAWRSDRAGNRYGEPVELDELPRMLANTTAWMILAHLSLLPMASVGDIDDRLDAQILFAIGQCAFPLMRASLDPDGHLEHEIEGFGRVLCPKQGAIEIAAVSLARLFSQKWDKADEFIDAIIAEGSLPLMNRTLIALRTVRSYQIPARSDWAASVEKDKLGPAIEALISTVRKRKSS</sequence>
<dbReference type="RefSeq" id="WP_183664892.1">
    <property type="nucleotide sequence ID" value="NZ_JACHXN010000028.1"/>
</dbReference>
<name>A0A839UHC4_9HYPH</name>
<organism evidence="1 2">
    <name type="scientific">Phyllobacterium trifolii</name>
    <dbReference type="NCBI Taxonomy" id="300193"/>
    <lineage>
        <taxon>Bacteria</taxon>
        <taxon>Pseudomonadati</taxon>
        <taxon>Pseudomonadota</taxon>
        <taxon>Alphaproteobacteria</taxon>
        <taxon>Hyphomicrobiales</taxon>
        <taxon>Phyllobacteriaceae</taxon>
        <taxon>Phyllobacterium</taxon>
    </lineage>
</organism>
<dbReference type="SUPFAM" id="SSF52540">
    <property type="entry name" value="P-loop containing nucleoside triphosphate hydrolases"/>
    <property type="match status" value="1"/>
</dbReference>
<protein>
    <submittedName>
        <fullName evidence="1">Uncharacterized protein</fullName>
    </submittedName>
</protein>
<evidence type="ECO:0000313" key="1">
    <source>
        <dbReference type="EMBL" id="MBB3149173.1"/>
    </source>
</evidence>
<reference evidence="1 2" key="1">
    <citation type="submission" date="2020-08" db="EMBL/GenBank/DDBJ databases">
        <title>Genomic Encyclopedia of Type Strains, Phase III (KMG-III): the genomes of soil and plant-associated and newly described type strains.</title>
        <authorList>
            <person name="Whitman W."/>
        </authorList>
    </citation>
    <scope>NUCLEOTIDE SEQUENCE [LARGE SCALE GENOMIC DNA]</scope>
    <source>
        <strain evidence="1 2">CECT 7015</strain>
    </source>
</reference>
<evidence type="ECO:0000313" key="2">
    <source>
        <dbReference type="Proteomes" id="UP000554520"/>
    </source>
</evidence>
<accession>A0A839UHC4</accession>
<proteinExistence type="predicted"/>